<name>A0A212J2B0_9PROT</name>
<protein>
    <recommendedName>
        <fullName evidence="1">Segregation and condensation protein A</fullName>
    </recommendedName>
</protein>
<sequence length="266" mass="29521">MVQERLPTFDDWAEQPAPERGPGLDVLLLDIDGYEGPIDVLLALSRDQKVDLRQVSILQLAEQYLTFVAEARRRNLELAADYLVMAAWLAYLKSRLLLPAAPDAEEPSGAEMAAALAFQLERLDAMRKAGEALMARPRLGERVFARGAPEGLRDVARPVFDARLYDLLAAYGGFQARKTVTRLEIREAKLYSVDDALARLSYLIGAAADWQRLEAFLPPGLADPLYRRSAVGATFVAALELTRQGRVELRQDGGAFSPIRLRKATR</sequence>
<evidence type="ECO:0000256" key="1">
    <source>
        <dbReference type="ARBA" id="ARBA00044777"/>
    </source>
</evidence>
<dbReference type="Gene3D" id="6.10.250.2410">
    <property type="match status" value="1"/>
</dbReference>
<evidence type="ECO:0000313" key="2">
    <source>
        <dbReference type="EMBL" id="SBV93613.1"/>
    </source>
</evidence>
<proteinExistence type="predicted"/>
<dbReference type="PANTHER" id="PTHR33969">
    <property type="entry name" value="SEGREGATION AND CONDENSATION PROTEIN A"/>
    <property type="match status" value="1"/>
</dbReference>
<dbReference type="Pfam" id="PF02616">
    <property type="entry name" value="SMC_ScpA"/>
    <property type="match status" value="1"/>
</dbReference>
<gene>
    <name evidence="2" type="ORF">KL86APRO_10406</name>
</gene>
<dbReference type="InterPro" id="IPR003768">
    <property type="entry name" value="ScpA"/>
</dbReference>
<reference evidence="2" key="1">
    <citation type="submission" date="2016-04" db="EMBL/GenBank/DDBJ databases">
        <authorList>
            <person name="Evans L.H."/>
            <person name="Alamgir A."/>
            <person name="Owens N."/>
            <person name="Weber N.D."/>
            <person name="Virtaneva K."/>
            <person name="Barbian K."/>
            <person name="Babar A."/>
            <person name="Rosenke K."/>
        </authorList>
    </citation>
    <scope>NUCLEOTIDE SEQUENCE</scope>
    <source>
        <strain evidence="2">86</strain>
    </source>
</reference>
<dbReference type="EMBL" id="FLUO01000001">
    <property type="protein sequence ID" value="SBV93613.1"/>
    <property type="molecule type" value="Genomic_DNA"/>
</dbReference>
<accession>A0A212J2B0</accession>
<dbReference type="AlphaFoldDB" id="A0A212J2B0"/>
<dbReference type="PANTHER" id="PTHR33969:SF2">
    <property type="entry name" value="SEGREGATION AND CONDENSATION PROTEIN A"/>
    <property type="match status" value="1"/>
</dbReference>
<organism evidence="2">
    <name type="scientific">uncultured Alphaproteobacteria bacterium</name>
    <dbReference type="NCBI Taxonomy" id="91750"/>
    <lineage>
        <taxon>Bacteria</taxon>
        <taxon>Pseudomonadati</taxon>
        <taxon>Pseudomonadota</taxon>
        <taxon>Alphaproteobacteria</taxon>
        <taxon>environmental samples</taxon>
    </lineage>
</organism>